<dbReference type="InterPro" id="IPR001173">
    <property type="entry name" value="Glyco_trans_2-like"/>
</dbReference>
<evidence type="ECO:0000259" key="1">
    <source>
        <dbReference type="Pfam" id="PF00535"/>
    </source>
</evidence>
<organism evidence="2 3">
    <name type="scientific">Actinosynnema pretiosum subsp. pretiosum</name>
    <dbReference type="NCBI Taxonomy" id="103721"/>
    <lineage>
        <taxon>Bacteria</taxon>
        <taxon>Bacillati</taxon>
        <taxon>Actinomycetota</taxon>
        <taxon>Actinomycetes</taxon>
        <taxon>Pseudonocardiales</taxon>
        <taxon>Pseudonocardiaceae</taxon>
        <taxon>Actinosynnema</taxon>
    </lineage>
</organism>
<dbReference type="SUPFAM" id="SSF53448">
    <property type="entry name" value="Nucleotide-diphospho-sugar transferases"/>
    <property type="match status" value="1"/>
</dbReference>
<feature type="domain" description="Glycosyltransferase 2-like" evidence="1">
    <location>
        <begin position="7"/>
        <end position="174"/>
    </location>
</feature>
<dbReference type="Pfam" id="PF00535">
    <property type="entry name" value="Glycos_transf_2"/>
    <property type="match status" value="1"/>
</dbReference>
<sequence length="557" mass="60243">MTPRITFVLVTYGGGELAAHCLDVLAEHTPEPYEVVVVDSASPDGSGEWLERNLTGATVVRMTENLGFGAGCNLGVQHARTEFVCFLNADVEVTEGWLAPLLELLDGTPAAAAAAPLMVFPDGRLQEAGSLLGGDAFSRGWGDGWEDGAELYPRVVDYASAACLVVRRRAFHDVGGFSSEYHIAYYEDTDLQFGLRDRGWQVWVQPSSHVVHVRHGTSSTATAERLSDINREVFRRRWADDLALRPPALGVHEHPHRLWWLRDKPASVRVLVVAPGAPADGDRDAALLSAWRADPEAAVTLLVPEDAADDGAFARWRSRGVEVRPGDAGEASRERVGNYDVVVALGDVPVEAVTRWQRAAVKALDLASLPHRAHERRFALSRAKEDAVRAGAARARTAELLQWADVVSCASEEDAEWVRGGAGATAHVLTHPVEAPPVLCELADRVTGDAAGDVDLAVRRVLVAPFPGSAGLRPELVRAMAVGTPFVTTWEGADGLGLPGWVFECTEEQLLTDDELWGRVHRELVAAHRARFAPERFRAVFADLQADCGVAPAPLVP</sequence>
<evidence type="ECO:0000313" key="2">
    <source>
        <dbReference type="EMBL" id="QUF01858.1"/>
    </source>
</evidence>
<name>A0AA45L2Q5_9PSEU</name>
<gene>
    <name evidence="2" type="ORF">KCV87_20205</name>
</gene>
<evidence type="ECO:0000313" key="3">
    <source>
        <dbReference type="Proteomes" id="UP000677152"/>
    </source>
</evidence>
<dbReference type="PANTHER" id="PTHR43179">
    <property type="entry name" value="RHAMNOSYLTRANSFERASE WBBL"/>
    <property type="match status" value="1"/>
</dbReference>
<dbReference type="CDD" id="cd04186">
    <property type="entry name" value="GT_2_like_c"/>
    <property type="match status" value="1"/>
</dbReference>
<dbReference type="Proteomes" id="UP000677152">
    <property type="component" value="Chromosome"/>
</dbReference>
<protein>
    <submittedName>
        <fullName evidence="2">Glycosyltransferase family 2 protein</fullName>
    </submittedName>
</protein>
<accession>A0AA45L2Q5</accession>
<proteinExistence type="predicted"/>
<dbReference type="EMBL" id="CP073249">
    <property type="protein sequence ID" value="QUF01858.1"/>
    <property type="molecule type" value="Genomic_DNA"/>
</dbReference>
<dbReference type="InterPro" id="IPR029044">
    <property type="entry name" value="Nucleotide-diphossugar_trans"/>
</dbReference>
<dbReference type="AlphaFoldDB" id="A0AA45L2Q5"/>
<reference evidence="2" key="1">
    <citation type="submission" date="2021-04" db="EMBL/GenBank/DDBJ databases">
        <title>Genomic sequence of Actinosynnema pretiosum subsp. pretiosum ATCC 31280 (C-14919).</title>
        <authorList>
            <person name="Bai L."/>
            <person name="Wang X."/>
            <person name="Xiao Y."/>
        </authorList>
    </citation>
    <scope>NUCLEOTIDE SEQUENCE</scope>
    <source>
        <strain evidence="2">ATCC 31280</strain>
    </source>
</reference>
<dbReference type="Gene3D" id="3.90.550.10">
    <property type="entry name" value="Spore Coat Polysaccharide Biosynthesis Protein SpsA, Chain A"/>
    <property type="match status" value="1"/>
</dbReference>
<dbReference type="PANTHER" id="PTHR43179:SF7">
    <property type="entry name" value="RHAMNOSYLTRANSFERASE WBBL"/>
    <property type="match status" value="1"/>
</dbReference>